<evidence type="ECO:0000313" key="9">
    <source>
        <dbReference type="EMBL" id="PMD25197.1"/>
    </source>
</evidence>
<evidence type="ECO:0000256" key="2">
    <source>
        <dbReference type="ARBA" id="ARBA00022618"/>
    </source>
</evidence>
<dbReference type="InterPro" id="IPR036388">
    <property type="entry name" value="WH-like_DNA-bd_sf"/>
</dbReference>
<evidence type="ECO:0000256" key="6">
    <source>
        <dbReference type="PROSITE-ProRule" id="PRU00330"/>
    </source>
</evidence>
<dbReference type="EMBL" id="KZ613471">
    <property type="protein sequence ID" value="PMD25197.1"/>
    <property type="molecule type" value="Genomic_DNA"/>
</dbReference>
<reference evidence="9 10" key="1">
    <citation type="submission" date="2016-05" db="EMBL/GenBank/DDBJ databases">
        <title>A degradative enzymes factory behind the ericoid mycorrhizal symbiosis.</title>
        <authorList>
            <consortium name="DOE Joint Genome Institute"/>
            <person name="Martino E."/>
            <person name="Morin E."/>
            <person name="Grelet G."/>
            <person name="Kuo A."/>
            <person name="Kohler A."/>
            <person name="Daghino S."/>
            <person name="Barry K."/>
            <person name="Choi C."/>
            <person name="Cichocki N."/>
            <person name="Clum A."/>
            <person name="Copeland A."/>
            <person name="Hainaut M."/>
            <person name="Haridas S."/>
            <person name="Labutti K."/>
            <person name="Lindquist E."/>
            <person name="Lipzen A."/>
            <person name="Khouja H.-R."/>
            <person name="Murat C."/>
            <person name="Ohm R."/>
            <person name="Olson A."/>
            <person name="Spatafora J."/>
            <person name="Veneault-Fourrey C."/>
            <person name="Henrissat B."/>
            <person name="Grigoriev I."/>
            <person name="Martin F."/>
            <person name="Perotto S."/>
        </authorList>
    </citation>
    <scope>NUCLEOTIDE SEQUENCE [LARGE SCALE GENOMIC DNA]</scope>
    <source>
        <strain evidence="9 10">UAMH 7357</strain>
    </source>
</reference>
<dbReference type="SUPFAM" id="SSF46785">
    <property type="entry name" value="Winged helix' DNA-binding domain"/>
    <property type="match status" value="1"/>
</dbReference>
<dbReference type="OrthoDB" id="5581181at2759"/>
<gene>
    <name evidence="9" type="ORF">NA56DRAFT_594585</name>
</gene>
<dbReference type="GO" id="GO:0006511">
    <property type="term" value="P:ubiquitin-dependent protein catabolic process"/>
    <property type="evidence" value="ECO:0007669"/>
    <property type="project" value="InterPro"/>
</dbReference>
<dbReference type="SMART" id="SM00182">
    <property type="entry name" value="CULLIN"/>
    <property type="match status" value="1"/>
</dbReference>
<name>A0A2J6QFZ7_9HELO</name>
<keyword evidence="5" id="KW-0131">Cell cycle</keyword>
<dbReference type="InterPro" id="IPR044554">
    <property type="entry name" value="ANAPC2"/>
</dbReference>
<keyword evidence="10" id="KW-1185">Reference proteome</keyword>
<dbReference type="STRING" id="1745343.A0A2J6QFZ7"/>
<feature type="domain" description="Cullin family profile" evidence="8">
    <location>
        <begin position="569"/>
        <end position="790"/>
    </location>
</feature>
<evidence type="ECO:0000313" key="10">
    <source>
        <dbReference type="Proteomes" id="UP000235672"/>
    </source>
</evidence>
<dbReference type="AlphaFoldDB" id="A0A2J6QFZ7"/>
<protein>
    <recommendedName>
        <fullName evidence="1">Anaphase-promoting complex subunit 2</fullName>
    </recommendedName>
</protein>
<dbReference type="Gene3D" id="3.30.230.130">
    <property type="entry name" value="Cullin, Chain C, Domain 2"/>
    <property type="match status" value="1"/>
</dbReference>
<feature type="region of interest" description="Disordered" evidence="7">
    <location>
        <begin position="814"/>
        <end position="843"/>
    </location>
</feature>
<dbReference type="InterPro" id="IPR014786">
    <property type="entry name" value="ANAPC2_C"/>
</dbReference>
<dbReference type="SMART" id="SM01013">
    <property type="entry name" value="APC2"/>
    <property type="match status" value="1"/>
</dbReference>
<accession>A0A2J6QFZ7</accession>
<dbReference type="InterPro" id="IPR059120">
    <property type="entry name" value="Cullin-like_AB"/>
</dbReference>
<organism evidence="9 10">
    <name type="scientific">Hyaloscypha hepaticicola</name>
    <dbReference type="NCBI Taxonomy" id="2082293"/>
    <lineage>
        <taxon>Eukaryota</taxon>
        <taxon>Fungi</taxon>
        <taxon>Dikarya</taxon>
        <taxon>Ascomycota</taxon>
        <taxon>Pezizomycotina</taxon>
        <taxon>Leotiomycetes</taxon>
        <taxon>Helotiales</taxon>
        <taxon>Hyaloscyphaceae</taxon>
        <taxon>Hyaloscypha</taxon>
    </lineage>
</organism>
<dbReference type="Pfam" id="PF26557">
    <property type="entry name" value="Cullin_AB"/>
    <property type="match status" value="1"/>
</dbReference>
<comment type="similarity">
    <text evidence="6">Belongs to the cullin family.</text>
</comment>
<dbReference type="PANTHER" id="PTHR45957:SF1">
    <property type="entry name" value="ANAPHASE-PROMOTING COMPLEX SUBUNIT 2"/>
    <property type="match status" value="1"/>
</dbReference>
<dbReference type="Pfam" id="PF25773">
    <property type="entry name" value="TPR_ANAPC2"/>
    <property type="match status" value="1"/>
</dbReference>
<dbReference type="Pfam" id="PF08672">
    <property type="entry name" value="ANAPC2"/>
    <property type="match status" value="1"/>
</dbReference>
<evidence type="ECO:0000256" key="5">
    <source>
        <dbReference type="ARBA" id="ARBA00023306"/>
    </source>
</evidence>
<keyword evidence="4" id="KW-0833">Ubl conjugation pathway</keyword>
<evidence type="ECO:0000256" key="4">
    <source>
        <dbReference type="ARBA" id="ARBA00022786"/>
    </source>
</evidence>
<evidence type="ECO:0000256" key="7">
    <source>
        <dbReference type="SAM" id="MobiDB-lite"/>
    </source>
</evidence>
<dbReference type="GO" id="GO:0005680">
    <property type="term" value="C:anaphase-promoting complex"/>
    <property type="evidence" value="ECO:0007669"/>
    <property type="project" value="TreeGrafter"/>
</dbReference>
<dbReference type="GO" id="GO:0007091">
    <property type="term" value="P:metaphase/anaphase transition of mitotic cell cycle"/>
    <property type="evidence" value="ECO:0007669"/>
    <property type="project" value="TreeGrafter"/>
</dbReference>
<dbReference type="Proteomes" id="UP000235672">
    <property type="component" value="Unassembled WGS sequence"/>
</dbReference>
<keyword evidence="3" id="KW-0498">Mitosis</keyword>
<dbReference type="InterPro" id="IPR057975">
    <property type="entry name" value="TPR_ANAPC2"/>
</dbReference>
<dbReference type="Gene3D" id="1.10.10.10">
    <property type="entry name" value="Winged helix-like DNA-binding domain superfamily/Winged helix DNA-binding domain"/>
    <property type="match status" value="1"/>
</dbReference>
<evidence type="ECO:0000256" key="1">
    <source>
        <dbReference type="ARBA" id="ARBA00016068"/>
    </source>
</evidence>
<dbReference type="InterPro" id="IPR036390">
    <property type="entry name" value="WH_DNA-bd_sf"/>
</dbReference>
<dbReference type="SUPFAM" id="SSF75632">
    <property type="entry name" value="Cullin homology domain"/>
    <property type="match status" value="1"/>
</dbReference>
<keyword evidence="2" id="KW-0132">Cell division</keyword>
<dbReference type="PROSITE" id="PS50069">
    <property type="entry name" value="CULLIN_2"/>
    <property type="match status" value="1"/>
</dbReference>
<dbReference type="GO" id="GO:0051301">
    <property type="term" value="P:cell division"/>
    <property type="evidence" value="ECO:0007669"/>
    <property type="project" value="UniProtKB-KW"/>
</dbReference>
<evidence type="ECO:0000256" key="3">
    <source>
        <dbReference type="ARBA" id="ARBA00022776"/>
    </source>
</evidence>
<dbReference type="GO" id="GO:0031625">
    <property type="term" value="F:ubiquitin protein ligase binding"/>
    <property type="evidence" value="ECO:0007669"/>
    <property type="project" value="InterPro"/>
</dbReference>
<dbReference type="GO" id="GO:0070979">
    <property type="term" value="P:protein K11-linked ubiquitination"/>
    <property type="evidence" value="ECO:0007669"/>
    <property type="project" value="TreeGrafter"/>
</dbReference>
<proteinExistence type="inferred from homology"/>
<evidence type="ECO:0000259" key="8">
    <source>
        <dbReference type="PROSITE" id="PS50069"/>
    </source>
</evidence>
<dbReference type="InterPro" id="IPR036317">
    <property type="entry name" value="Cullin_homology_sf"/>
</dbReference>
<dbReference type="InterPro" id="IPR016158">
    <property type="entry name" value="Cullin_homology"/>
</dbReference>
<dbReference type="PANTHER" id="PTHR45957">
    <property type="entry name" value="ANAPHASE-PROMOTING COMPLEX SUBUNIT 2"/>
    <property type="match status" value="1"/>
</dbReference>
<sequence length="916" mass="103176">MPGRIVNARRRRVHDSVFGNATISQPTPIATPATGFTQSGQIFGAPPATHSKYPNPLRHSAQQQEISSFVSNHVDDQVRWDRSWHTVTHRLHLPNFSEHRGILEPLKPERESLGTEFYDALEIVLYPQEFVPLARQTEDIIAWHTSQVRQHFLQQVFPVLSNLKDQPDAGALLLRGIKTLETAHRQYLHGLSFIKEQIDLSAPGTSQTTMAKFSRDLHVIINSAIVPLSGALIKVLSWHVSTILGLPSLSQPSSLLEPRNCKIAAESQESEKSRRELLGLVESLNNVGLTCERFQVIFAAIMNEAMTKYVYCGCRGIWSPVKNELLSEVKLSSVLPRAAHHSSPSRCVTDLCEWIENRYAKLAVQVLSMLDTKIKVSWADMEKFKEMSIDRLANLRINELFDIVLNWPRSSGALDDLRTAITTAQKRLLLTDVFAHMLSDNLLHPGASTIMILQTYISMIRSFHALDHSKVLLDRVAYPLQLYLCSREDTVRIIIAGLLSDTEDTKGNPIEPAGYKLVELAHLLNDNSEKMGHRANDEELDWHDLDWIPDPVDAGPGYKRSKTADVIGTLIGVLGSPELFIKEFQNIIGENFLKHDGNFEKEIKVLELLKTRFGEAPLQACEVMLKDIQDSCRVNGVVRRNQNLDPSEVEISATQAKPDMLGEIMSPEGHLKPSLHAKILSRLYWPQLQDETYRVPEAIHELQKRYEEGFQSLKASRKLTWLHTLGQATVELELEDRTITEDVHTWQATVIWAFQNEGLGNTVMERTVHEIAQVLEMDDVLVRSALRFWTKKLVLHEVSPDRFAVMETLNPEDRARPKAQVAASSIPGASDENSDGTGTGANEGIGEEKLGMYWNFIQGMLTNSSPTMALQQISMMLKMLISEGFPYSNEELQEFLGRKVTEGSLELVGGKYRLQK</sequence>